<keyword evidence="10" id="KW-1185">Reference proteome</keyword>
<dbReference type="NCBIfam" id="TIGR04039">
    <property type="entry name" value="MXAN_0977_Heme2"/>
    <property type="match status" value="1"/>
</dbReference>
<accession>W0DKE0</accession>
<keyword evidence="5 6" id="KW-0408">Iron</keyword>
<dbReference type="Gene3D" id="1.10.760.10">
    <property type="entry name" value="Cytochrome c-like domain"/>
    <property type="match status" value="2"/>
</dbReference>
<keyword evidence="4" id="KW-0560">Oxidoreductase</keyword>
<dbReference type="GO" id="GO:0030313">
    <property type="term" value="C:cell envelope"/>
    <property type="evidence" value="ECO:0007669"/>
    <property type="project" value="UniProtKB-SubCell"/>
</dbReference>
<dbReference type="STRING" id="713585.THITH_13240"/>
<evidence type="ECO:0000259" key="8">
    <source>
        <dbReference type="PROSITE" id="PS51007"/>
    </source>
</evidence>
<dbReference type="KEGG" id="tti:THITH_13240"/>
<organism evidence="9 10">
    <name type="scientific">Thioalkalivibrio paradoxus ARh 1</name>
    <dbReference type="NCBI Taxonomy" id="713585"/>
    <lineage>
        <taxon>Bacteria</taxon>
        <taxon>Pseudomonadati</taxon>
        <taxon>Pseudomonadota</taxon>
        <taxon>Gammaproteobacteria</taxon>
        <taxon>Chromatiales</taxon>
        <taxon>Ectothiorhodospiraceae</taxon>
        <taxon>Thioalkalivibrio</taxon>
    </lineage>
</organism>
<dbReference type="InterPro" id="IPR023929">
    <property type="entry name" value="MbnH-like"/>
</dbReference>
<dbReference type="GO" id="GO:0009055">
    <property type="term" value="F:electron transfer activity"/>
    <property type="evidence" value="ECO:0007669"/>
    <property type="project" value="InterPro"/>
</dbReference>
<dbReference type="GO" id="GO:0020037">
    <property type="term" value="F:heme binding"/>
    <property type="evidence" value="ECO:0007669"/>
    <property type="project" value="InterPro"/>
</dbReference>
<dbReference type="PROSITE" id="PS51007">
    <property type="entry name" value="CYTC"/>
    <property type="match status" value="1"/>
</dbReference>
<name>W0DKE0_9GAMM</name>
<dbReference type="InterPro" id="IPR036909">
    <property type="entry name" value="Cyt_c-like_dom_sf"/>
</dbReference>
<dbReference type="GO" id="GO:0004130">
    <property type="term" value="F:cytochrome-c peroxidase activity"/>
    <property type="evidence" value="ECO:0007669"/>
    <property type="project" value="TreeGrafter"/>
</dbReference>
<feature type="domain" description="Cytochrome c" evidence="8">
    <location>
        <begin position="260"/>
        <end position="412"/>
    </location>
</feature>
<feature type="region of interest" description="Disordered" evidence="7">
    <location>
        <begin position="1"/>
        <end position="35"/>
    </location>
</feature>
<evidence type="ECO:0000256" key="1">
    <source>
        <dbReference type="ARBA" id="ARBA00004196"/>
    </source>
</evidence>
<dbReference type="PANTHER" id="PTHR30600">
    <property type="entry name" value="CYTOCHROME C PEROXIDASE-RELATED"/>
    <property type="match status" value="1"/>
</dbReference>
<evidence type="ECO:0000256" key="5">
    <source>
        <dbReference type="ARBA" id="ARBA00023004"/>
    </source>
</evidence>
<keyword evidence="9" id="KW-0575">Peroxidase</keyword>
<proteinExistence type="predicted"/>
<keyword evidence="2 6" id="KW-0349">Heme</keyword>
<dbReference type="HOGENOM" id="CLU_034652_3_1_6"/>
<sequence>MTRTRAPQHRPSSSAWPDSIHHRVSRPGRSPAQPRRLHRIRESGAWGLTATGLALLLLLPGCGSETFVDDHGARLSAFDYDVPERIPLPVEPEDNPMTEEKFQLGRHLFYDPLLSANGSIACASCHHQDKAFADGRALPVGATGEVHPRNSQGLVNTAYFPSLTWANPVLLTIEQQIMIPLFGEEPVEHGINDSNRGQILYELETDPVYQRLFADAFPDDDQPFTFHRVVQALASFVRGITSFDSRFDRYQEGDRDALTASERQGMELFFSERMECFHCHGGYNFTNSVYDRSHFFREMPFHNTGLFNIDGLGGYPEPNTGVHEITGRPGDMGRFRAPSLRNVALTAPYMHDGSIETLEEVIQTYAAGGRNVTTGPHVGDGRMNPLKDGFVVGFQLSDAELQAVLDFLHALTDESVTTNPRFSNPWEEQE</sequence>
<dbReference type="AlphaFoldDB" id="W0DKE0"/>
<reference evidence="9 10" key="1">
    <citation type="submission" date="2013-12" db="EMBL/GenBank/DDBJ databases">
        <authorList>
            <consortium name="DOE Joint Genome Institute"/>
            <person name="Muyzer G."/>
            <person name="Huntemann M."/>
            <person name="Han J."/>
            <person name="Chen A."/>
            <person name="Kyrpides N."/>
            <person name="Mavromatis K."/>
            <person name="Markowitz V."/>
            <person name="Palaniappan K."/>
            <person name="Ivanova N."/>
            <person name="Schaumberg A."/>
            <person name="Pati A."/>
            <person name="Liolios K."/>
            <person name="Nordberg H.P."/>
            <person name="Cantor M.N."/>
            <person name="Hua S.X."/>
            <person name="Woyke T."/>
        </authorList>
    </citation>
    <scope>NUCLEOTIDE SEQUENCE [LARGE SCALE GENOMIC DNA]</scope>
    <source>
        <strain evidence="9 10">ARh 1</strain>
    </source>
</reference>
<dbReference type="GO" id="GO:0046872">
    <property type="term" value="F:metal ion binding"/>
    <property type="evidence" value="ECO:0007669"/>
    <property type="project" value="UniProtKB-KW"/>
</dbReference>
<feature type="compositionally biased region" description="Polar residues" evidence="7">
    <location>
        <begin position="1"/>
        <end position="16"/>
    </location>
</feature>
<dbReference type="SUPFAM" id="SSF46626">
    <property type="entry name" value="Cytochrome c"/>
    <property type="match status" value="2"/>
</dbReference>
<evidence type="ECO:0000313" key="10">
    <source>
        <dbReference type="Proteomes" id="UP000005289"/>
    </source>
</evidence>
<evidence type="ECO:0000256" key="7">
    <source>
        <dbReference type="SAM" id="MobiDB-lite"/>
    </source>
</evidence>
<dbReference type="RefSeq" id="WP_006748538.1">
    <property type="nucleotide sequence ID" value="NZ_CP007029.1"/>
</dbReference>
<dbReference type="PANTHER" id="PTHR30600:SF14">
    <property type="entry name" value="CYTOCHROME C PEROXIDASE"/>
    <property type="match status" value="1"/>
</dbReference>
<dbReference type="InterPro" id="IPR009056">
    <property type="entry name" value="Cyt_c-like_dom"/>
</dbReference>
<evidence type="ECO:0000256" key="3">
    <source>
        <dbReference type="ARBA" id="ARBA00022723"/>
    </source>
</evidence>
<evidence type="ECO:0000256" key="2">
    <source>
        <dbReference type="ARBA" id="ARBA00022617"/>
    </source>
</evidence>
<comment type="subcellular location">
    <subcellularLocation>
        <location evidence="1">Cell envelope</location>
    </subcellularLocation>
</comment>
<evidence type="ECO:0000256" key="6">
    <source>
        <dbReference type="PROSITE-ProRule" id="PRU00433"/>
    </source>
</evidence>
<dbReference type="Proteomes" id="UP000005289">
    <property type="component" value="Chromosome"/>
</dbReference>
<dbReference type="InterPro" id="IPR051395">
    <property type="entry name" value="Cytochrome_c_Peroxidase/MauG"/>
</dbReference>
<dbReference type="EMBL" id="CP007029">
    <property type="protein sequence ID" value="AHE99064.1"/>
    <property type="molecule type" value="Genomic_DNA"/>
</dbReference>
<keyword evidence="3 6" id="KW-0479">Metal-binding</keyword>
<dbReference type="Pfam" id="PF03150">
    <property type="entry name" value="CCP_MauG"/>
    <property type="match status" value="1"/>
</dbReference>
<protein>
    <submittedName>
        <fullName evidence="9">Cytochrome C peroxidase</fullName>
    </submittedName>
</protein>
<evidence type="ECO:0000256" key="4">
    <source>
        <dbReference type="ARBA" id="ARBA00023002"/>
    </source>
</evidence>
<evidence type="ECO:0000313" key="9">
    <source>
        <dbReference type="EMBL" id="AHE99064.1"/>
    </source>
</evidence>
<gene>
    <name evidence="9" type="ORF">THITH_13240</name>
</gene>
<dbReference type="InterPro" id="IPR004852">
    <property type="entry name" value="Di-haem_cyt_c_peroxidsae"/>
</dbReference>